<sequence length="338" mass="39122">MALAGSMTLFSTPKHGFHGVQRAQHQLTPAQVLKWLPKTATPEQQDSAIQRYIHPGMVHWSNMPDTLHLPGQEVGKSLKNVILPTYYKESFFSKDSMFHPELPGGRLGVAGDPVPYTIAGDDLLTALLLGCFILAGVAFAKCRTFFYSQAKNFFFPPRMEQTAMPETSNEFRFQFFFILQTCLLFALTFFLYTRSVFGDTFTISRYKIIGIYTGVLAVYFLLKGLVYWFINWIFFEKRRNVQWLHAYFFLTSMEGVALFPMIMLMAYFGLPLEWGVIYAGIIVALFKLFTFYKTYIIFFRRISAILQNILYFCMLEVIPMIVLWGIWKMIGNEMKITF</sequence>
<comment type="caution">
    <text evidence="2">The sequence shown here is derived from an EMBL/GenBank/DDBJ whole genome shotgun (WGS) entry which is preliminary data.</text>
</comment>
<dbReference type="RefSeq" id="WP_252760666.1">
    <property type="nucleotide sequence ID" value="NZ_JAMXLY010000015.1"/>
</dbReference>
<dbReference type="Pfam" id="PF14093">
    <property type="entry name" value="DUF4271"/>
    <property type="match status" value="1"/>
</dbReference>
<keyword evidence="1" id="KW-1133">Transmembrane helix</keyword>
<organism evidence="2 3">
    <name type="scientific">Segatella cerevisiae</name>
    <dbReference type="NCBI Taxonomy" id="2053716"/>
    <lineage>
        <taxon>Bacteria</taxon>
        <taxon>Pseudomonadati</taxon>
        <taxon>Bacteroidota</taxon>
        <taxon>Bacteroidia</taxon>
        <taxon>Bacteroidales</taxon>
        <taxon>Prevotellaceae</taxon>
        <taxon>Segatella</taxon>
    </lineage>
</organism>
<feature type="transmembrane region" description="Helical" evidence="1">
    <location>
        <begin position="123"/>
        <end position="142"/>
    </location>
</feature>
<keyword evidence="1" id="KW-0472">Membrane</keyword>
<feature type="transmembrane region" description="Helical" evidence="1">
    <location>
        <begin position="173"/>
        <end position="192"/>
    </location>
</feature>
<accession>A0ABT1BXY4</accession>
<feature type="transmembrane region" description="Helical" evidence="1">
    <location>
        <begin position="247"/>
        <end position="270"/>
    </location>
</feature>
<keyword evidence="1" id="KW-0812">Transmembrane</keyword>
<dbReference type="Proteomes" id="UP001204015">
    <property type="component" value="Unassembled WGS sequence"/>
</dbReference>
<dbReference type="EMBL" id="JAMXLY010000015">
    <property type="protein sequence ID" value="MCO6025307.1"/>
    <property type="molecule type" value="Genomic_DNA"/>
</dbReference>
<name>A0ABT1BXY4_9BACT</name>
<feature type="transmembrane region" description="Helical" evidence="1">
    <location>
        <begin position="309"/>
        <end position="327"/>
    </location>
</feature>
<feature type="transmembrane region" description="Helical" evidence="1">
    <location>
        <begin position="212"/>
        <end position="235"/>
    </location>
</feature>
<evidence type="ECO:0000313" key="2">
    <source>
        <dbReference type="EMBL" id="MCO6025307.1"/>
    </source>
</evidence>
<evidence type="ECO:0000313" key="3">
    <source>
        <dbReference type="Proteomes" id="UP001204015"/>
    </source>
</evidence>
<proteinExistence type="predicted"/>
<dbReference type="InterPro" id="IPR025367">
    <property type="entry name" value="DUF4271"/>
</dbReference>
<reference evidence="2 3" key="1">
    <citation type="submission" date="2022-06" db="EMBL/GenBank/DDBJ databases">
        <title>A taxonomic note on the genus Prevotella: Description of four novel genera and emended description of the genera Hallella and Xylanibacter.</title>
        <authorList>
            <person name="Hitch T.C.A."/>
        </authorList>
    </citation>
    <scope>NUCLEOTIDE SEQUENCE [LARGE SCALE GENOMIC DNA]</scope>
    <source>
        <strain evidence="2 3">DSM 100619</strain>
    </source>
</reference>
<protein>
    <submittedName>
        <fullName evidence="2">DUF4271 domain-containing protein</fullName>
    </submittedName>
</protein>
<evidence type="ECO:0000256" key="1">
    <source>
        <dbReference type="SAM" id="Phobius"/>
    </source>
</evidence>
<gene>
    <name evidence="2" type="ORF">NG821_05540</name>
</gene>
<keyword evidence="3" id="KW-1185">Reference proteome</keyword>
<feature type="transmembrane region" description="Helical" evidence="1">
    <location>
        <begin position="276"/>
        <end position="297"/>
    </location>
</feature>